<evidence type="ECO:0000313" key="2">
    <source>
        <dbReference type="EMBL" id="MCR2833531.1"/>
    </source>
</evidence>
<accession>A0ABT1XPF6</accession>
<organism evidence="2 3">
    <name type="scientific">Parerythrobacter lacustris</name>
    <dbReference type="NCBI Taxonomy" id="2969984"/>
    <lineage>
        <taxon>Bacteria</taxon>
        <taxon>Pseudomonadati</taxon>
        <taxon>Pseudomonadota</taxon>
        <taxon>Alphaproteobacteria</taxon>
        <taxon>Sphingomonadales</taxon>
        <taxon>Erythrobacteraceae</taxon>
        <taxon>Parerythrobacter</taxon>
    </lineage>
</organism>
<name>A0ABT1XPF6_9SPHN</name>
<reference evidence="2 3" key="1">
    <citation type="submission" date="2022-08" db="EMBL/GenBank/DDBJ databases">
        <title>Polyphasic taxonomy analysis of Qipengyuania sp.RS5-5.</title>
        <authorList>
            <person name="Xamxidin M."/>
            <person name="Wu M."/>
        </authorList>
    </citation>
    <scope>NUCLEOTIDE SEQUENCE [LARGE SCALE GENOMIC DNA]</scope>
    <source>
        <strain evidence="2 3">RS5-5</strain>
    </source>
</reference>
<protein>
    <submittedName>
        <fullName evidence="2">Cold-shock protein</fullName>
    </submittedName>
</protein>
<sequence>MAHFGKIKNYDNGKGSGTITPEKGGDALNFAKADLQMEGAEPKSGQRWEYETKQVDGSAAHAVNLRQMEQGQKEQAAQQQG</sequence>
<proteinExistence type="predicted"/>
<keyword evidence="3" id="KW-1185">Reference proteome</keyword>
<evidence type="ECO:0000313" key="3">
    <source>
        <dbReference type="Proteomes" id="UP001206067"/>
    </source>
</evidence>
<dbReference type="Proteomes" id="UP001206067">
    <property type="component" value="Unassembled WGS sequence"/>
</dbReference>
<dbReference type="RefSeq" id="WP_257595296.1">
    <property type="nucleotide sequence ID" value="NZ_JANKHH010000003.1"/>
</dbReference>
<dbReference type="EMBL" id="JANKHH010000003">
    <property type="protein sequence ID" value="MCR2833531.1"/>
    <property type="molecule type" value="Genomic_DNA"/>
</dbReference>
<feature type="region of interest" description="Disordered" evidence="1">
    <location>
        <begin position="1"/>
        <end position="26"/>
    </location>
</feature>
<gene>
    <name evidence="2" type="ORF">NSO95_06210</name>
</gene>
<dbReference type="Gene3D" id="2.40.50.140">
    <property type="entry name" value="Nucleic acid-binding proteins"/>
    <property type="match status" value="1"/>
</dbReference>
<dbReference type="InterPro" id="IPR012340">
    <property type="entry name" value="NA-bd_OB-fold"/>
</dbReference>
<evidence type="ECO:0000256" key="1">
    <source>
        <dbReference type="SAM" id="MobiDB-lite"/>
    </source>
</evidence>
<comment type="caution">
    <text evidence="2">The sequence shown here is derived from an EMBL/GenBank/DDBJ whole genome shotgun (WGS) entry which is preliminary data.</text>
</comment>